<evidence type="ECO:0000259" key="2">
    <source>
        <dbReference type="PROSITE" id="PS51886"/>
    </source>
</evidence>
<reference evidence="3" key="1">
    <citation type="submission" date="2021-06" db="EMBL/GenBank/DDBJ databases">
        <authorList>
            <person name="Kallberg Y."/>
            <person name="Tangrot J."/>
            <person name="Rosling A."/>
        </authorList>
    </citation>
    <scope>NUCLEOTIDE SEQUENCE</scope>
    <source>
        <strain evidence="3">BR232B</strain>
    </source>
</reference>
<dbReference type="InterPro" id="IPR000210">
    <property type="entry name" value="BTB/POZ_dom"/>
</dbReference>
<dbReference type="Proteomes" id="UP000789739">
    <property type="component" value="Unassembled WGS sequence"/>
</dbReference>
<organism evidence="3 4">
    <name type="scientific">Paraglomus brasilianum</name>
    <dbReference type="NCBI Taxonomy" id="144538"/>
    <lineage>
        <taxon>Eukaryota</taxon>
        <taxon>Fungi</taxon>
        <taxon>Fungi incertae sedis</taxon>
        <taxon>Mucoromycota</taxon>
        <taxon>Glomeromycotina</taxon>
        <taxon>Glomeromycetes</taxon>
        <taxon>Paraglomerales</taxon>
        <taxon>Paraglomeraceae</taxon>
        <taxon>Paraglomus</taxon>
    </lineage>
</organism>
<comment type="caution">
    <text evidence="3">The sequence shown here is derived from an EMBL/GenBank/DDBJ whole genome shotgun (WGS) entry which is preliminary data.</text>
</comment>
<dbReference type="PROSITE" id="PS51886">
    <property type="entry name" value="TLDC"/>
    <property type="match status" value="1"/>
</dbReference>
<evidence type="ECO:0000313" key="4">
    <source>
        <dbReference type="Proteomes" id="UP000789739"/>
    </source>
</evidence>
<name>A0A9N8ZT78_9GLOM</name>
<dbReference type="SUPFAM" id="SSF54695">
    <property type="entry name" value="POZ domain"/>
    <property type="match status" value="1"/>
</dbReference>
<gene>
    <name evidence="3" type="ORF">PBRASI_LOCUS2859</name>
</gene>
<dbReference type="SMART" id="SM00225">
    <property type="entry name" value="BTB"/>
    <property type="match status" value="1"/>
</dbReference>
<dbReference type="PROSITE" id="PS50097">
    <property type="entry name" value="BTB"/>
    <property type="match status" value="1"/>
</dbReference>
<dbReference type="Gene3D" id="3.30.710.10">
    <property type="entry name" value="Potassium Channel Kv1.1, Chain A"/>
    <property type="match status" value="1"/>
</dbReference>
<dbReference type="AlphaFoldDB" id="A0A9N8ZT78"/>
<keyword evidence="4" id="KW-1185">Reference proteome</keyword>
<protein>
    <submittedName>
        <fullName evidence="3">4742_t:CDS:1</fullName>
    </submittedName>
</protein>
<dbReference type="OrthoDB" id="6359816at2759"/>
<dbReference type="PANTHER" id="PTHR45774:SF3">
    <property type="entry name" value="BTB (POZ) DOMAIN-CONTAINING 2B-RELATED"/>
    <property type="match status" value="1"/>
</dbReference>
<dbReference type="CDD" id="cd18186">
    <property type="entry name" value="BTB_POZ_ZBTB_KLHL-like"/>
    <property type="match status" value="1"/>
</dbReference>
<evidence type="ECO:0000259" key="1">
    <source>
        <dbReference type="PROSITE" id="PS50097"/>
    </source>
</evidence>
<dbReference type="InterPro" id="IPR011333">
    <property type="entry name" value="SKP1/BTB/POZ_sf"/>
</dbReference>
<sequence length="552" mass="63517">MALSFMDRFSSDIHTLLDHSILNNVLITVGSKKNTKQFQAHSLILRARSLYFKAALSRKWIRSKNGIILLNESNVDPDVFEILLRYFYSGKIDITHIPPQTILSLLEAADTLRVDELIIPIQTFVLSTYSPWLKRHLALVHRIAFKHPPFKLLQDFFNEIIKSQPELVFESDDFDDVEEKLLETLLLQDELRMHECNVWSHTIRWGLANTKGIKRNADCWTQSDIDSLKSTLKDYLHLIRFFNISADNFKSLVEPYHYIVPSELYKQIMPPDEIVYSGIRPRRGPIESTLINTRHAAVIASWIDQGLTTPEAENNPYEFHLLLRGSRDGFTSKKFHDYCSKQGATVTVIKVRDTEEIIGGYTPNNWYAPKRALVRWKHATRSFIFSFGNSIEDKPVVSRVKHYGCAIANSSVRGPWFGEADLGLKGHFKEEKLCVCKRVSYDKDIRQSAENFSVEEYEVFKIVKKTYNEKWNEKIDRKPVDGCVEENVEQGMKEVNIVSDAVSVTSETVDYVDDNDGSGVGIKSEEVEKESERVVQEGNKSRCISIKRTVRK</sequence>
<dbReference type="Pfam" id="PF00651">
    <property type="entry name" value="BTB"/>
    <property type="match status" value="1"/>
</dbReference>
<dbReference type="EMBL" id="CAJVPI010000236">
    <property type="protein sequence ID" value="CAG8505988.1"/>
    <property type="molecule type" value="Genomic_DNA"/>
</dbReference>
<dbReference type="InterPro" id="IPR006571">
    <property type="entry name" value="TLDc_dom"/>
</dbReference>
<feature type="domain" description="TLDc" evidence="2">
    <location>
        <begin position="289"/>
        <end position="463"/>
    </location>
</feature>
<dbReference type="PANTHER" id="PTHR45774">
    <property type="entry name" value="BTB/POZ DOMAIN-CONTAINING"/>
    <property type="match status" value="1"/>
</dbReference>
<evidence type="ECO:0000313" key="3">
    <source>
        <dbReference type="EMBL" id="CAG8505988.1"/>
    </source>
</evidence>
<proteinExistence type="predicted"/>
<feature type="domain" description="BTB" evidence="1">
    <location>
        <begin position="23"/>
        <end position="96"/>
    </location>
</feature>
<dbReference type="Pfam" id="PF07534">
    <property type="entry name" value="TLD"/>
    <property type="match status" value="1"/>
</dbReference>
<accession>A0A9N8ZT78</accession>